<dbReference type="GO" id="GO:0019216">
    <property type="term" value="P:regulation of lipid metabolic process"/>
    <property type="evidence" value="ECO:0007669"/>
    <property type="project" value="TreeGrafter"/>
</dbReference>
<dbReference type="InterPro" id="IPR010754">
    <property type="entry name" value="OPA3-like"/>
</dbReference>
<dbReference type="EMBL" id="LR788704">
    <property type="protein sequence ID" value="CAB3264566.1"/>
    <property type="molecule type" value="mRNA"/>
</dbReference>
<dbReference type="PANTHER" id="PTHR12499">
    <property type="entry name" value="OPTIC ATROPHY 3 PROTEIN OPA3"/>
    <property type="match status" value="1"/>
</dbReference>
<evidence type="ECO:0000256" key="1">
    <source>
        <dbReference type="ARBA" id="ARBA00003027"/>
    </source>
</evidence>
<dbReference type="AlphaFoldDB" id="A0A6F9DNL1"/>
<accession>A0A6F9DNL1</accession>
<dbReference type="PANTHER" id="PTHR12499:SF0">
    <property type="entry name" value="OPTIC ATROPHY 3 PROTEIN"/>
    <property type="match status" value="1"/>
</dbReference>
<sequence length="189" mass="21370">MVLGIPIAKLVPELFKAMTKPMVNGLKRNVRKSPFWKDRVFIPMAQHYNKASVRVRLWNQGIHRNKEQVERSARMSEEAALELGAEIVANTTTFIIGLMAILMQQSIASATEKKKEFEENAESKRIESAILDIRRQVLDLGLTVEQLDARMREMNRTITAMKSYNQASTEVAANNGSDKVSIKVKHNSS</sequence>
<comment type="similarity">
    <text evidence="2">Belongs to the OPA3 family.</text>
</comment>
<dbReference type="Pfam" id="PF07047">
    <property type="entry name" value="OPA3"/>
    <property type="match status" value="1"/>
</dbReference>
<comment type="function">
    <text evidence="1">May play some role in mitochondrial processes.</text>
</comment>
<reference evidence="4" key="1">
    <citation type="submission" date="2020-04" db="EMBL/GenBank/DDBJ databases">
        <authorList>
            <person name="Neveu A P."/>
        </authorList>
    </citation>
    <scope>NUCLEOTIDE SEQUENCE</scope>
    <source>
        <tissue evidence="4">Whole embryo</tissue>
    </source>
</reference>
<name>A0A6F9DNL1_9ASCI</name>
<proteinExistence type="evidence at transcript level"/>
<evidence type="ECO:0000256" key="3">
    <source>
        <dbReference type="ARBA" id="ARBA00023054"/>
    </source>
</evidence>
<organism evidence="4">
    <name type="scientific">Phallusia mammillata</name>
    <dbReference type="NCBI Taxonomy" id="59560"/>
    <lineage>
        <taxon>Eukaryota</taxon>
        <taxon>Metazoa</taxon>
        <taxon>Chordata</taxon>
        <taxon>Tunicata</taxon>
        <taxon>Ascidiacea</taxon>
        <taxon>Phlebobranchia</taxon>
        <taxon>Ascidiidae</taxon>
        <taxon>Phallusia</taxon>
    </lineage>
</organism>
<evidence type="ECO:0000256" key="2">
    <source>
        <dbReference type="ARBA" id="ARBA00007584"/>
    </source>
</evidence>
<protein>
    <submittedName>
        <fullName evidence="4">Optic atrophy 3 protein homolog</fullName>
    </submittedName>
</protein>
<dbReference type="GO" id="GO:0005739">
    <property type="term" value="C:mitochondrion"/>
    <property type="evidence" value="ECO:0007669"/>
    <property type="project" value="TreeGrafter"/>
</dbReference>
<keyword evidence="3" id="KW-0175">Coiled coil</keyword>
<gene>
    <name evidence="4" type="primary">Opa3</name>
</gene>
<evidence type="ECO:0000313" key="4">
    <source>
        <dbReference type="EMBL" id="CAB3264566.1"/>
    </source>
</evidence>